<dbReference type="InterPro" id="IPR055411">
    <property type="entry name" value="LRR_FXL15/At3g58940/PEG3-like"/>
</dbReference>
<dbReference type="SUPFAM" id="SSF52047">
    <property type="entry name" value="RNI-like"/>
    <property type="match status" value="1"/>
</dbReference>
<dbReference type="Pfam" id="PF00646">
    <property type="entry name" value="F-box"/>
    <property type="match status" value="1"/>
</dbReference>
<name>A0A2G5EES9_AQUCA</name>
<reference evidence="2 3" key="1">
    <citation type="submission" date="2017-09" db="EMBL/GenBank/DDBJ databases">
        <title>WGS assembly of Aquilegia coerulea Goldsmith.</title>
        <authorList>
            <person name="Hodges S."/>
            <person name="Kramer E."/>
            <person name="Nordborg M."/>
            <person name="Tomkins J."/>
            <person name="Borevitz J."/>
            <person name="Derieg N."/>
            <person name="Yan J."/>
            <person name="Mihaltcheva S."/>
            <person name="Hayes R.D."/>
            <person name="Rokhsar D."/>
        </authorList>
    </citation>
    <scope>NUCLEOTIDE SEQUENCE [LARGE SCALE GENOMIC DNA]</scope>
    <source>
        <strain evidence="3">cv. Goldsmith</strain>
    </source>
</reference>
<dbReference type="PROSITE" id="PS50181">
    <property type="entry name" value="FBOX"/>
    <property type="match status" value="1"/>
</dbReference>
<sequence length="478" mass="54906">MVGQARGTLQRNVRQHKAALLKATNEILEDRVDRLNCLPDSLLLHILSFLEMPDVINTTLLSTRWRYLWTSISSLNFSGSALEDDVTFIDRSLYHYEGSKVDKLLIHFIYINNTNDLQVDSWIRFARRHNVEEFVLDFFHGMYPDDWSDKHYKLPRSLFNFKSLTSLTLSFCILNLPDSIDLSSLKTLSLQFIDISSDMITHLTSSCPLLEDLYFEGCNRHDHLNITITSQNLKSLRIYDFNGDISGSISICAPNLLSLKCNSSLPREKYIVHSLPSLVTAEFYDCGNYDSKEFEVGGGYVWARLLGDLHHVKKLVLCRYFIQVLSIWEVQMLDSFPTNAKHIELQTFLSKRELPGIFYILKNSSKLESLTIRRLRLGNNIQCCRQIADKFDFKEAEFWESKGSDSPSLLQNLKTVKVGIVSMEFVKFLLRSSKALERMVIDVGKNKASGNNYKRLFELAEKLLALPRASPNAEICII</sequence>
<dbReference type="EMBL" id="KZ305026">
    <property type="protein sequence ID" value="PIA54266.1"/>
    <property type="molecule type" value="Genomic_DNA"/>
</dbReference>
<dbReference type="InterPro" id="IPR006566">
    <property type="entry name" value="FBD"/>
</dbReference>
<organism evidence="2 3">
    <name type="scientific">Aquilegia coerulea</name>
    <name type="common">Rocky mountain columbine</name>
    <dbReference type="NCBI Taxonomy" id="218851"/>
    <lineage>
        <taxon>Eukaryota</taxon>
        <taxon>Viridiplantae</taxon>
        <taxon>Streptophyta</taxon>
        <taxon>Embryophyta</taxon>
        <taxon>Tracheophyta</taxon>
        <taxon>Spermatophyta</taxon>
        <taxon>Magnoliopsida</taxon>
        <taxon>Ranunculales</taxon>
        <taxon>Ranunculaceae</taxon>
        <taxon>Thalictroideae</taxon>
        <taxon>Aquilegia</taxon>
    </lineage>
</organism>
<dbReference type="Pfam" id="PF24758">
    <property type="entry name" value="LRR_At5g56370"/>
    <property type="match status" value="1"/>
</dbReference>
<dbReference type="InterPro" id="IPR053781">
    <property type="entry name" value="F-box_AtFBL13-like"/>
</dbReference>
<proteinExistence type="predicted"/>
<dbReference type="InParanoid" id="A0A2G5EES9"/>
<dbReference type="InterPro" id="IPR036047">
    <property type="entry name" value="F-box-like_dom_sf"/>
</dbReference>
<protein>
    <recommendedName>
        <fullName evidence="1">F-box domain-containing protein</fullName>
    </recommendedName>
</protein>
<dbReference type="STRING" id="218851.A0A2G5EES9"/>
<dbReference type="InterPro" id="IPR050232">
    <property type="entry name" value="FBL13/AtMIF1-like"/>
</dbReference>
<dbReference type="Gene3D" id="1.20.1280.50">
    <property type="match status" value="1"/>
</dbReference>
<dbReference type="CDD" id="cd22160">
    <property type="entry name" value="F-box_AtFBL13-like"/>
    <property type="match status" value="1"/>
</dbReference>
<evidence type="ECO:0000313" key="3">
    <source>
        <dbReference type="Proteomes" id="UP000230069"/>
    </source>
</evidence>
<feature type="domain" description="F-box" evidence="1">
    <location>
        <begin position="32"/>
        <end position="80"/>
    </location>
</feature>
<dbReference type="PANTHER" id="PTHR31900">
    <property type="entry name" value="F-BOX/RNI SUPERFAMILY PROTEIN-RELATED"/>
    <property type="match status" value="1"/>
</dbReference>
<dbReference type="Proteomes" id="UP000230069">
    <property type="component" value="Unassembled WGS sequence"/>
</dbReference>
<dbReference type="PANTHER" id="PTHR31900:SF30">
    <property type="entry name" value="SUPERFAMILY PROTEIN, PUTATIVE-RELATED"/>
    <property type="match status" value="1"/>
</dbReference>
<dbReference type="Gene3D" id="3.80.10.10">
    <property type="entry name" value="Ribonuclease Inhibitor"/>
    <property type="match status" value="1"/>
</dbReference>
<gene>
    <name evidence="2" type="ORF">AQUCO_00900662v1</name>
</gene>
<dbReference type="SMART" id="SM00579">
    <property type="entry name" value="FBD"/>
    <property type="match status" value="1"/>
</dbReference>
<dbReference type="InterPro" id="IPR001810">
    <property type="entry name" value="F-box_dom"/>
</dbReference>
<dbReference type="AlphaFoldDB" id="A0A2G5EES9"/>
<dbReference type="InterPro" id="IPR032675">
    <property type="entry name" value="LRR_dom_sf"/>
</dbReference>
<dbReference type="OrthoDB" id="594804at2759"/>
<evidence type="ECO:0000259" key="1">
    <source>
        <dbReference type="PROSITE" id="PS50181"/>
    </source>
</evidence>
<evidence type="ECO:0000313" key="2">
    <source>
        <dbReference type="EMBL" id="PIA54266.1"/>
    </source>
</evidence>
<accession>A0A2G5EES9</accession>
<dbReference type="SMART" id="SM00256">
    <property type="entry name" value="FBOX"/>
    <property type="match status" value="1"/>
</dbReference>
<keyword evidence="3" id="KW-1185">Reference proteome</keyword>
<dbReference type="FunCoup" id="A0A2G5EES9">
    <property type="interactions" value="526"/>
</dbReference>
<dbReference type="SUPFAM" id="SSF81383">
    <property type="entry name" value="F-box domain"/>
    <property type="match status" value="1"/>
</dbReference>